<dbReference type="RefSeq" id="WP_030432253.1">
    <property type="nucleotide sequence ID" value="NZ_JOEF01000024.1"/>
</dbReference>
<dbReference type="GO" id="GO:0003700">
    <property type="term" value="F:DNA-binding transcription factor activity"/>
    <property type="evidence" value="ECO:0007669"/>
    <property type="project" value="InterPro"/>
</dbReference>
<keyword evidence="3" id="KW-1185">Reference proteome</keyword>
<reference evidence="2 3" key="1">
    <citation type="submission" date="2016-10" db="EMBL/GenBank/DDBJ databases">
        <authorList>
            <person name="de Groot N.N."/>
        </authorList>
    </citation>
    <scope>NUCLEOTIDE SEQUENCE [LARGE SCALE GENOMIC DNA]</scope>
    <source>
        <strain evidence="2 3">DSM 44149</strain>
    </source>
</reference>
<proteinExistence type="predicted"/>
<dbReference type="EMBL" id="LT629701">
    <property type="protein sequence ID" value="SDM31894.1"/>
    <property type="molecule type" value="Genomic_DNA"/>
</dbReference>
<accession>A0A1G9S8V8</accession>
<feature type="domain" description="HTH marR-type" evidence="1">
    <location>
        <begin position="8"/>
        <end position="54"/>
    </location>
</feature>
<dbReference type="InterPro" id="IPR036390">
    <property type="entry name" value="WH_DNA-bd_sf"/>
</dbReference>
<dbReference type="Proteomes" id="UP000183376">
    <property type="component" value="Chromosome I"/>
</dbReference>
<dbReference type="InterPro" id="IPR036388">
    <property type="entry name" value="WH-like_DNA-bd_sf"/>
</dbReference>
<dbReference type="InterPro" id="IPR000835">
    <property type="entry name" value="HTH_MarR-typ"/>
</dbReference>
<dbReference type="Pfam" id="PF12802">
    <property type="entry name" value="MarR_2"/>
    <property type="match status" value="1"/>
</dbReference>
<evidence type="ECO:0000313" key="2">
    <source>
        <dbReference type="EMBL" id="SDM31894.1"/>
    </source>
</evidence>
<name>A0A1G9S8V8_ALLAB</name>
<evidence type="ECO:0000259" key="1">
    <source>
        <dbReference type="Pfam" id="PF12802"/>
    </source>
</evidence>
<dbReference type="SUPFAM" id="SSF46785">
    <property type="entry name" value="Winged helix' DNA-binding domain"/>
    <property type="match status" value="1"/>
</dbReference>
<protein>
    <submittedName>
        <fullName evidence="2">MarR family protein</fullName>
    </submittedName>
</protein>
<organism evidence="2 3">
    <name type="scientific">Allokutzneria albata</name>
    <name type="common">Kibdelosporangium albatum</name>
    <dbReference type="NCBI Taxonomy" id="211114"/>
    <lineage>
        <taxon>Bacteria</taxon>
        <taxon>Bacillati</taxon>
        <taxon>Actinomycetota</taxon>
        <taxon>Actinomycetes</taxon>
        <taxon>Pseudonocardiales</taxon>
        <taxon>Pseudonocardiaceae</taxon>
        <taxon>Allokutzneria</taxon>
    </lineage>
</organism>
<dbReference type="AlphaFoldDB" id="A0A1G9S8V8"/>
<dbReference type="Gene3D" id="1.10.10.10">
    <property type="entry name" value="Winged helix-like DNA-binding domain superfamily/Winged helix DNA-binding domain"/>
    <property type="match status" value="1"/>
</dbReference>
<gene>
    <name evidence="2" type="ORF">SAMN04489726_0975</name>
</gene>
<sequence>MRRQHPRIPGEHIDLLHLVGAEEGSVTVAELARILRVSTTAVLRAATRLHAAGLPSCDTTAEPEHLRCRLTAC</sequence>
<evidence type="ECO:0000313" key="3">
    <source>
        <dbReference type="Proteomes" id="UP000183376"/>
    </source>
</evidence>